<organism evidence="3 4">
    <name type="scientific">Agrococcus versicolor</name>
    <dbReference type="NCBI Taxonomy" id="501482"/>
    <lineage>
        <taxon>Bacteria</taxon>
        <taxon>Bacillati</taxon>
        <taxon>Actinomycetota</taxon>
        <taxon>Actinomycetes</taxon>
        <taxon>Micrococcales</taxon>
        <taxon>Microbacteriaceae</taxon>
        <taxon>Agrococcus</taxon>
    </lineage>
</organism>
<dbReference type="RefSeq" id="WP_344341130.1">
    <property type="nucleotide sequence ID" value="NZ_BAAAQT010000005.1"/>
</dbReference>
<evidence type="ECO:0000313" key="4">
    <source>
        <dbReference type="Proteomes" id="UP001501599"/>
    </source>
</evidence>
<feature type="transmembrane region" description="Helical" evidence="2">
    <location>
        <begin position="35"/>
        <end position="59"/>
    </location>
</feature>
<evidence type="ECO:0000256" key="2">
    <source>
        <dbReference type="SAM" id="Phobius"/>
    </source>
</evidence>
<dbReference type="Proteomes" id="UP001501599">
    <property type="component" value="Unassembled WGS sequence"/>
</dbReference>
<keyword evidence="2" id="KW-1133">Transmembrane helix</keyword>
<proteinExistence type="predicted"/>
<protein>
    <recommendedName>
        <fullName evidence="5">Holin</fullName>
    </recommendedName>
</protein>
<keyword evidence="2" id="KW-0472">Membrane</keyword>
<sequence>MNRTLIILAFVGLAAVGLAGGIIVHWLNPEAQATWGNFVFTMFGLATTAAVTVGGLKVVNDKVDEVKQQTNGRLTAMDDEVQRLRRVALDNGLDPDTGEPIATAVQPIVEPDPEP</sequence>
<dbReference type="EMBL" id="BAAAQT010000005">
    <property type="protein sequence ID" value="GAA2172403.1"/>
    <property type="molecule type" value="Genomic_DNA"/>
</dbReference>
<comment type="caution">
    <text evidence="3">The sequence shown here is derived from an EMBL/GenBank/DDBJ whole genome shotgun (WGS) entry which is preliminary data.</text>
</comment>
<keyword evidence="4" id="KW-1185">Reference proteome</keyword>
<evidence type="ECO:0000256" key="1">
    <source>
        <dbReference type="SAM" id="MobiDB-lite"/>
    </source>
</evidence>
<gene>
    <name evidence="3" type="ORF">GCM10009846_10200</name>
</gene>
<evidence type="ECO:0008006" key="5">
    <source>
        <dbReference type="Google" id="ProtNLM"/>
    </source>
</evidence>
<reference evidence="4" key="1">
    <citation type="journal article" date="2019" name="Int. J. Syst. Evol. Microbiol.">
        <title>The Global Catalogue of Microorganisms (GCM) 10K type strain sequencing project: providing services to taxonomists for standard genome sequencing and annotation.</title>
        <authorList>
            <consortium name="The Broad Institute Genomics Platform"/>
            <consortium name="The Broad Institute Genome Sequencing Center for Infectious Disease"/>
            <person name="Wu L."/>
            <person name="Ma J."/>
        </authorList>
    </citation>
    <scope>NUCLEOTIDE SEQUENCE [LARGE SCALE GENOMIC DNA]</scope>
    <source>
        <strain evidence="4">JCM 16026</strain>
    </source>
</reference>
<keyword evidence="2" id="KW-0812">Transmembrane</keyword>
<feature type="region of interest" description="Disordered" evidence="1">
    <location>
        <begin position="93"/>
        <end position="115"/>
    </location>
</feature>
<evidence type="ECO:0000313" key="3">
    <source>
        <dbReference type="EMBL" id="GAA2172403.1"/>
    </source>
</evidence>
<name>A0ABP5MCQ9_9MICO</name>
<accession>A0ABP5MCQ9</accession>